<dbReference type="InterPro" id="IPR034332">
    <property type="entry name" value="Upp_B"/>
</dbReference>
<feature type="binding site" evidence="15">
    <location>
        <position position="209"/>
    </location>
    <ligand>
        <name>5-phospho-alpha-D-ribose 1-diphosphate</name>
        <dbReference type="ChEBI" id="CHEBI:58017"/>
    </ligand>
</feature>
<accession>A0A0Q9YYX7</accession>
<dbReference type="Gene3D" id="3.40.50.2020">
    <property type="match status" value="1"/>
</dbReference>
<dbReference type="HAMAP" id="MF_01218_B">
    <property type="entry name" value="Upp_B"/>
    <property type="match status" value="1"/>
</dbReference>
<evidence type="ECO:0000256" key="11">
    <source>
        <dbReference type="ARBA" id="ARBA00052919"/>
    </source>
</evidence>
<dbReference type="InterPro" id="IPR000836">
    <property type="entry name" value="PRTase_dom"/>
</dbReference>
<evidence type="ECO:0000313" key="17">
    <source>
        <dbReference type="EMBL" id="KRG21959.1"/>
    </source>
</evidence>
<evidence type="ECO:0000256" key="5">
    <source>
        <dbReference type="ARBA" id="ARBA00022676"/>
    </source>
</evidence>
<reference evidence="18" key="3">
    <citation type="submission" date="2021-06" db="EMBL/GenBank/DDBJ databases">
        <title>Genomic Description and Analysis of Intracellular Bacteria, Candidatus Berkiella cookevillensis and Candidatus Berkiella aquae.</title>
        <authorList>
            <person name="Kidane D.T."/>
            <person name="Mehari Y.T."/>
            <person name="Rice F.C."/>
            <person name="Arivett B.A."/>
            <person name="Farone A.L."/>
            <person name="Berk S.G."/>
            <person name="Farone M.B."/>
        </authorList>
    </citation>
    <scope>NUCLEOTIDE SEQUENCE</scope>
    <source>
        <strain evidence="18">HT99</strain>
    </source>
</reference>
<evidence type="ECO:0000256" key="14">
    <source>
        <dbReference type="ARBA" id="ARBA00079807"/>
    </source>
</evidence>
<protein>
    <recommendedName>
        <fullName evidence="13 15">Uracil phosphoribosyltransferase</fullName>
        <ecNumber evidence="3 15">2.4.2.9</ecNumber>
    </recommendedName>
    <alternativeName>
        <fullName evidence="10 15">UMP pyrophosphorylase</fullName>
    </alternativeName>
    <alternativeName>
        <fullName evidence="14 15">UPRTase</fullName>
    </alternativeName>
</protein>
<comment type="similarity">
    <text evidence="2 15">Belongs to the UPRTase family.</text>
</comment>
<dbReference type="AlphaFoldDB" id="A0A0Q9YYX7"/>
<dbReference type="OrthoDB" id="9781675at2"/>
<dbReference type="GO" id="GO:0044206">
    <property type="term" value="P:UMP salvage"/>
    <property type="evidence" value="ECO:0007669"/>
    <property type="project" value="UniProtKB-UniRule"/>
</dbReference>
<dbReference type="GO" id="GO:0005737">
    <property type="term" value="C:cytoplasm"/>
    <property type="evidence" value="ECO:0007669"/>
    <property type="project" value="UniProtKB-ARBA"/>
</dbReference>
<evidence type="ECO:0000256" key="4">
    <source>
        <dbReference type="ARBA" id="ARBA00022533"/>
    </source>
</evidence>
<dbReference type="STRING" id="295108.HT99x_01153"/>
<comment type="caution">
    <text evidence="17">The sequence shown here is derived from an EMBL/GenBank/DDBJ whole genome shotgun (WGS) entry which is preliminary data.</text>
</comment>
<proteinExistence type="inferred from homology"/>
<dbReference type="EMBL" id="LKAJ02000001">
    <property type="protein sequence ID" value="MCS5710352.1"/>
    <property type="molecule type" value="Genomic_DNA"/>
</dbReference>
<dbReference type="NCBIfam" id="NF001097">
    <property type="entry name" value="PRK00129.1"/>
    <property type="match status" value="1"/>
</dbReference>
<dbReference type="InterPro" id="IPR050054">
    <property type="entry name" value="UPRTase/APRTase"/>
</dbReference>
<sequence>MTVIKHHEKFKNFYEINHPLIAGKLTLLRQKQTDHKLFRELVHEITLLLGYEATQNLVTQTMEIHTPMETCLSPFLAGPSPVILPILRAGVGMVDALLSLMPAAKVGHIGLFRNETTLQPEGYYFKVPEDSHLRPFYVCDPMLATGGSAIRAINTLKEHGVKSITFLCVLAAPEGLEAFYKAHPEVNIYAASVDRCLDEHGYIRPGLGDAGDRMFGTL</sequence>
<keyword evidence="19" id="KW-1185">Reference proteome</keyword>
<keyword evidence="7 15" id="KW-0547">Nucleotide-binding</keyword>
<dbReference type="PANTHER" id="PTHR32315:SF4">
    <property type="entry name" value="URACIL PHOSPHORIBOSYLTRANSFERASE, CHLOROPLASTIC"/>
    <property type="match status" value="1"/>
</dbReference>
<dbReference type="CDD" id="cd06223">
    <property type="entry name" value="PRTases_typeI"/>
    <property type="match status" value="1"/>
</dbReference>
<feature type="binding site" evidence="15">
    <location>
        <position position="88"/>
    </location>
    <ligand>
        <name>5-phospho-alpha-D-ribose 1-diphosphate</name>
        <dbReference type="ChEBI" id="CHEBI:58017"/>
    </ligand>
</feature>
<evidence type="ECO:0000256" key="10">
    <source>
        <dbReference type="ARBA" id="ARBA00031082"/>
    </source>
</evidence>
<dbReference type="GO" id="GO:0000287">
    <property type="term" value="F:magnesium ion binding"/>
    <property type="evidence" value="ECO:0007669"/>
    <property type="project" value="UniProtKB-UniRule"/>
</dbReference>
<dbReference type="UniPathway" id="UPA00574">
    <property type="reaction ID" value="UER00636"/>
</dbReference>
<keyword evidence="6 15" id="KW-0808">Transferase</keyword>
<dbReference type="SUPFAM" id="SSF53271">
    <property type="entry name" value="PRTase-like"/>
    <property type="match status" value="1"/>
</dbReference>
<feature type="domain" description="Phosphoribosyltransferase" evidence="16">
    <location>
        <begin position="17"/>
        <end position="217"/>
    </location>
</feature>
<evidence type="ECO:0000256" key="3">
    <source>
        <dbReference type="ARBA" id="ARBA00011894"/>
    </source>
</evidence>
<dbReference type="InterPro" id="IPR005765">
    <property type="entry name" value="UPRT"/>
</dbReference>
<keyword evidence="4 15" id="KW-0021">Allosteric enzyme</keyword>
<evidence type="ECO:0000256" key="15">
    <source>
        <dbReference type="HAMAP-Rule" id="MF_01218"/>
    </source>
</evidence>
<dbReference type="FunFam" id="3.40.50.2020:FF:000003">
    <property type="entry name" value="Uracil phosphoribosyltransferase"/>
    <property type="match status" value="1"/>
</dbReference>
<evidence type="ECO:0000313" key="18">
    <source>
        <dbReference type="EMBL" id="MCS5710352.1"/>
    </source>
</evidence>
<evidence type="ECO:0000256" key="9">
    <source>
        <dbReference type="ARBA" id="ARBA00023134"/>
    </source>
</evidence>
<dbReference type="Proteomes" id="UP000051497">
    <property type="component" value="Unassembled WGS sequence"/>
</dbReference>
<feature type="binding site" evidence="15">
    <location>
        <position position="203"/>
    </location>
    <ligand>
        <name>uracil</name>
        <dbReference type="ChEBI" id="CHEBI:17568"/>
    </ligand>
</feature>
<dbReference type="NCBIfam" id="TIGR01091">
    <property type="entry name" value="upp"/>
    <property type="match status" value="1"/>
</dbReference>
<evidence type="ECO:0000259" key="16">
    <source>
        <dbReference type="Pfam" id="PF14681"/>
    </source>
</evidence>
<organism evidence="17">
    <name type="scientific">Candidatus Berkiella aquae</name>
    <dbReference type="NCBI Taxonomy" id="295108"/>
    <lineage>
        <taxon>Bacteria</taxon>
        <taxon>Pseudomonadati</taxon>
        <taxon>Pseudomonadota</taxon>
        <taxon>Gammaproteobacteria</taxon>
        <taxon>Candidatus Berkiellales</taxon>
        <taxon>Candidatus Berkiellaceae</taxon>
        <taxon>Candidatus Berkiella</taxon>
    </lineage>
</organism>
<keyword evidence="8 15" id="KW-0460">Magnesium</keyword>
<comment type="pathway">
    <text evidence="1 15">Pyrimidine metabolism; UMP biosynthesis via salvage pathway; UMP from uracil: step 1/1.</text>
</comment>
<dbReference type="EMBL" id="LKAJ01000003">
    <property type="protein sequence ID" value="KRG21959.1"/>
    <property type="molecule type" value="Genomic_DNA"/>
</dbReference>
<evidence type="ECO:0000256" key="1">
    <source>
        <dbReference type="ARBA" id="ARBA00005180"/>
    </source>
</evidence>
<comment type="cofactor">
    <cofactor evidence="15">
        <name>Mg(2+)</name>
        <dbReference type="ChEBI" id="CHEBI:18420"/>
    </cofactor>
    <text evidence="15">Binds 1 Mg(2+) ion per subunit. The magnesium is bound as Mg-PRPP.</text>
</comment>
<reference evidence="17" key="1">
    <citation type="submission" date="2015-09" db="EMBL/GenBank/DDBJ databases">
        <title>Draft Genome Sequences of Two Novel Amoeba-resistant Intranuclear Bacteria, Candidatus Berkiella cookevillensis and Candidatus Berkiella aquae.</title>
        <authorList>
            <person name="Mehari Y.T."/>
            <person name="Arivett B.A."/>
            <person name="Farone A.L."/>
            <person name="Gunderson J.H."/>
            <person name="Farone M.B."/>
        </authorList>
    </citation>
    <scope>NUCLEOTIDE SEQUENCE [LARGE SCALE GENOMIC DNA]</scope>
    <source>
        <strain evidence="17">HT99</strain>
    </source>
</reference>
<dbReference type="GO" id="GO:0004845">
    <property type="term" value="F:uracil phosphoribosyltransferase activity"/>
    <property type="evidence" value="ECO:0007669"/>
    <property type="project" value="UniProtKB-UniRule"/>
</dbReference>
<feature type="binding site" evidence="15">
    <location>
        <begin position="208"/>
        <end position="210"/>
    </location>
    <ligand>
        <name>uracil</name>
        <dbReference type="ChEBI" id="CHEBI:17568"/>
    </ligand>
</feature>
<feature type="binding site" evidence="15">
    <location>
        <position position="113"/>
    </location>
    <ligand>
        <name>5-phospho-alpha-D-ribose 1-diphosphate</name>
        <dbReference type="ChEBI" id="CHEBI:58017"/>
    </ligand>
</feature>
<dbReference type="EC" id="2.4.2.9" evidence="3 15"/>
<feature type="binding site" evidence="15">
    <location>
        <begin position="140"/>
        <end position="148"/>
    </location>
    <ligand>
        <name>5-phospho-alpha-D-ribose 1-diphosphate</name>
        <dbReference type="ChEBI" id="CHEBI:58017"/>
    </ligand>
</feature>
<keyword evidence="9 15" id="KW-0342">GTP-binding</keyword>
<keyword evidence="5 15" id="KW-0328">Glycosyltransferase</keyword>
<dbReference type="PANTHER" id="PTHR32315">
    <property type="entry name" value="ADENINE PHOSPHORIBOSYLTRANSFERASE"/>
    <property type="match status" value="1"/>
</dbReference>
<comment type="activity regulation">
    <text evidence="15">Allosterically activated by GTP.</text>
</comment>
<reference evidence="18" key="2">
    <citation type="journal article" date="2016" name="Genome Announc.">
        <title>Draft Genome Sequences of Two Novel Amoeba-Resistant Intranuclear Bacteria, 'Candidatus Berkiella cookevillensis' and 'Candidatus Berkiella aquae'.</title>
        <authorList>
            <person name="Mehari Y.T."/>
            <person name="Arivett B.A."/>
            <person name="Farone A.L."/>
            <person name="Gunderson J.H."/>
            <person name="Farone M.B."/>
        </authorList>
    </citation>
    <scope>NUCLEOTIDE SEQUENCE</scope>
    <source>
        <strain evidence="18">HT99</strain>
    </source>
</reference>
<gene>
    <name evidence="15 17" type="primary">upp</name>
    <name evidence="18" type="ORF">HT99x_002840</name>
    <name evidence="17" type="ORF">HT99x_01153</name>
</gene>
<dbReference type="Pfam" id="PF14681">
    <property type="entry name" value="UPRTase"/>
    <property type="match status" value="1"/>
</dbReference>
<comment type="function">
    <text evidence="12 15">Catalyzes the conversion of uracil and 5-phospho-alpha-D-ribose 1-diphosphate (PRPP) to UMP and diphosphate.</text>
</comment>
<evidence type="ECO:0000256" key="8">
    <source>
        <dbReference type="ARBA" id="ARBA00022842"/>
    </source>
</evidence>
<dbReference type="GO" id="GO:0006223">
    <property type="term" value="P:uracil salvage"/>
    <property type="evidence" value="ECO:0007669"/>
    <property type="project" value="InterPro"/>
</dbReference>
<evidence type="ECO:0000256" key="12">
    <source>
        <dbReference type="ARBA" id="ARBA00056901"/>
    </source>
</evidence>
<dbReference type="RefSeq" id="WP_075065773.1">
    <property type="nucleotide sequence ID" value="NZ_LKAJ02000001.1"/>
</dbReference>
<evidence type="ECO:0000256" key="2">
    <source>
        <dbReference type="ARBA" id="ARBA00009516"/>
    </source>
</evidence>
<dbReference type="PATRIC" id="fig|1590043.3.peg.1165"/>
<evidence type="ECO:0000313" key="19">
    <source>
        <dbReference type="Proteomes" id="UP000051497"/>
    </source>
</evidence>
<comment type="catalytic activity">
    <reaction evidence="11 15">
        <text>UMP + diphosphate = 5-phospho-alpha-D-ribose 1-diphosphate + uracil</text>
        <dbReference type="Rhea" id="RHEA:13017"/>
        <dbReference type="ChEBI" id="CHEBI:17568"/>
        <dbReference type="ChEBI" id="CHEBI:33019"/>
        <dbReference type="ChEBI" id="CHEBI:57865"/>
        <dbReference type="ChEBI" id="CHEBI:58017"/>
        <dbReference type="EC" id="2.4.2.9"/>
    </reaction>
</comment>
<evidence type="ECO:0000256" key="7">
    <source>
        <dbReference type="ARBA" id="ARBA00022741"/>
    </source>
</evidence>
<evidence type="ECO:0000256" key="13">
    <source>
        <dbReference type="ARBA" id="ARBA00072146"/>
    </source>
</evidence>
<evidence type="ECO:0000256" key="6">
    <source>
        <dbReference type="ARBA" id="ARBA00022679"/>
    </source>
</evidence>
<name>A0A0Q9YYX7_9GAMM</name>
<dbReference type="InterPro" id="IPR029057">
    <property type="entry name" value="PRTase-like"/>
</dbReference>
<dbReference type="GO" id="GO:0005525">
    <property type="term" value="F:GTP binding"/>
    <property type="evidence" value="ECO:0007669"/>
    <property type="project" value="UniProtKB-KW"/>
</dbReference>